<comment type="caution">
    <text evidence="1">The sequence shown here is derived from an EMBL/GenBank/DDBJ whole genome shotgun (WGS) entry which is preliminary data.</text>
</comment>
<dbReference type="Proteomes" id="UP000191980">
    <property type="component" value="Unassembled WGS sequence"/>
</dbReference>
<reference evidence="1 2" key="1">
    <citation type="submission" date="2015-12" db="EMBL/GenBank/DDBJ databases">
        <authorList>
            <person name="Shamseldin A."/>
            <person name="Moawad H."/>
            <person name="Abd El-Rahim W.M."/>
            <person name="Sadowsky M.J."/>
        </authorList>
    </citation>
    <scope>NUCLEOTIDE SEQUENCE [LARGE SCALE GENOMIC DNA]</scope>
    <source>
        <strain evidence="1 2">WF1</strain>
    </source>
</reference>
<dbReference type="EMBL" id="LPUF01000003">
    <property type="protein sequence ID" value="OQK15852.1"/>
    <property type="molecule type" value="Genomic_DNA"/>
</dbReference>
<dbReference type="OrthoDB" id="9157170at2"/>
<accession>A0A1V8M2U8</accession>
<evidence type="ECO:0000313" key="2">
    <source>
        <dbReference type="Proteomes" id="UP000191980"/>
    </source>
</evidence>
<name>A0A1V8M2U8_9GAMM</name>
<organism evidence="1 2">
    <name type="scientific">Methyloprofundus sedimenti</name>
    <dbReference type="NCBI Taxonomy" id="1420851"/>
    <lineage>
        <taxon>Bacteria</taxon>
        <taxon>Pseudomonadati</taxon>
        <taxon>Pseudomonadota</taxon>
        <taxon>Gammaproteobacteria</taxon>
        <taxon>Methylococcales</taxon>
        <taxon>Methylococcaceae</taxon>
        <taxon>Methyloprofundus</taxon>
    </lineage>
</organism>
<keyword evidence="2" id="KW-1185">Reference proteome</keyword>
<dbReference type="RefSeq" id="WP_080524076.1">
    <property type="nucleotide sequence ID" value="NZ_LPUF01000003.1"/>
</dbReference>
<proteinExistence type="predicted"/>
<evidence type="ECO:0000313" key="1">
    <source>
        <dbReference type="EMBL" id="OQK15852.1"/>
    </source>
</evidence>
<dbReference type="STRING" id="1420851.AU255_16815"/>
<sequence>MATLIFHVIILTLVLGGCTPKHVTKEPSYYPTQKEIAAADYGSYPSNYKQIIRDFLQTRLKDPSSAEYRYIGEPKKHHSEGTSPKAIDYNYLVKVYINSKNSYGGYVGEHEYFFYIWNGEVDD</sequence>
<protein>
    <submittedName>
        <fullName evidence="1">Uncharacterized protein</fullName>
    </submittedName>
</protein>
<gene>
    <name evidence="1" type="ORF">AU255_16815</name>
</gene>
<dbReference type="AlphaFoldDB" id="A0A1V8M2U8"/>